<keyword evidence="10" id="KW-0175">Coiled coil</keyword>
<dbReference type="Gene3D" id="1.10.418.10">
    <property type="entry name" value="Calponin-like domain"/>
    <property type="match status" value="1"/>
</dbReference>
<feature type="compositionally biased region" description="Low complexity" evidence="11">
    <location>
        <begin position="151"/>
        <end position="184"/>
    </location>
</feature>
<keyword evidence="7" id="KW-0206">Cytoskeleton</keyword>
<dbReference type="PANTHER" id="PTHR10623">
    <property type="entry name" value="MICROTUBULE-ASSOCIATED PROTEIN RP/EB FAMILY MEMBER"/>
    <property type="match status" value="1"/>
</dbReference>
<dbReference type="EMBL" id="CAWYQH010000119">
    <property type="protein sequence ID" value="CAK8691449.1"/>
    <property type="molecule type" value="Genomic_DNA"/>
</dbReference>
<evidence type="ECO:0000259" key="12">
    <source>
        <dbReference type="PROSITE" id="PS50021"/>
    </source>
</evidence>
<dbReference type="SUPFAM" id="SSF140612">
    <property type="entry name" value="EB1 dimerisation domain-like"/>
    <property type="match status" value="1"/>
</dbReference>
<dbReference type="InterPro" id="IPR004953">
    <property type="entry name" value="EB1_C"/>
</dbReference>
<dbReference type="Pfam" id="PF00307">
    <property type="entry name" value="CH"/>
    <property type="match status" value="1"/>
</dbReference>
<dbReference type="InterPro" id="IPR036133">
    <property type="entry name" value="EB1_C_sf"/>
</dbReference>
<evidence type="ECO:0008006" key="16">
    <source>
        <dbReference type="Google" id="ProtNLM"/>
    </source>
</evidence>
<gene>
    <name evidence="14" type="ORF">CVLEPA_LOCUS24156</name>
</gene>
<dbReference type="InterPro" id="IPR036872">
    <property type="entry name" value="CH_dom_sf"/>
</dbReference>
<feature type="domain" description="Calponin-homology (CH)" evidence="12">
    <location>
        <begin position="15"/>
        <end position="117"/>
    </location>
</feature>
<dbReference type="PROSITE" id="PS50021">
    <property type="entry name" value="CH"/>
    <property type="match status" value="1"/>
</dbReference>
<dbReference type="Proteomes" id="UP001642483">
    <property type="component" value="Unassembled WGS sequence"/>
</dbReference>
<dbReference type="SUPFAM" id="SSF47576">
    <property type="entry name" value="Calponin-homology domain, CH-domain"/>
    <property type="match status" value="1"/>
</dbReference>
<feature type="compositionally biased region" description="Polar residues" evidence="11">
    <location>
        <begin position="188"/>
        <end position="198"/>
    </location>
</feature>
<feature type="coiled-coil region" evidence="10">
    <location>
        <begin position="203"/>
        <end position="230"/>
    </location>
</feature>
<keyword evidence="6" id="KW-0498">Mitosis</keyword>
<evidence type="ECO:0000256" key="10">
    <source>
        <dbReference type="SAM" id="Coils"/>
    </source>
</evidence>
<comment type="caution">
    <text evidence="14">The sequence shown here is derived from an EMBL/GenBank/DDBJ whole genome shotgun (WGS) entry which is preliminary data.</text>
</comment>
<dbReference type="Gene3D" id="1.20.5.1430">
    <property type="match status" value="1"/>
</dbReference>
<evidence type="ECO:0000313" key="14">
    <source>
        <dbReference type="EMBL" id="CAK8691449.1"/>
    </source>
</evidence>
<dbReference type="PROSITE" id="PS51230">
    <property type="entry name" value="EB1_C"/>
    <property type="match status" value="1"/>
</dbReference>
<keyword evidence="3" id="KW-0963">Cytoplasm</keyword>
<keyword evidence="15" id="KW-1185">Reference proteome</keyword>
<evidence type="ECO:0000256" key="11">
    <source>
        <dbReference type="SAM" id="MobiDB-lite"/>
    </source>
</evidence>
<organism evidence="14 15">
    <name type="scientific">Clavelina lepadiformis</name>
    <name type="common">Light-bulb sea squirt</name>
    <name type="synonym">Ascidia lepadiformis</name>
    <dbReference type="NCBI Taxonomy" id="159417"/>
    <lineage>
        <taxon>Eukaryota</taxon>
        <taxon>Metazoa</taxon>
        <taxon>Chordata</taxon>
        <taxon>Tunicata</taxon>
        <taxon>Ascidiacea</taxon>
        <taxon>Aplousobranchia</taxon>
        <taxon>Clavelinidae</taxon>
        <taxon>Clavelina</taxon>
    </lineage>
</organism>
<evidence type="ECO:0000256" key="3">
    <source>
        <dbReference type="ARBA" id="ARBA00022490"/>
    </source>
</evidence>
<name>A0ABP0GI63_CLALP</name>
<reference evidence="14 15" key="1">
    <citation type="submission" date="2024-02" db="EMBL/GenBank/DDBJ databases">
        <authorList>
            <person name="Daric V."/>
            <person name="Darras S."/>
        </authorList>
    </citation>
    <scope>NUCLEOTIDE SEQUENCE [LARGE SCALE GENOMIC DNA]</scope>
</reference>
<evidence type="ECO:0000256" key="4">
    <source>
        <dbReference type="ARBA" id="ARBA00022618"/>
    </source>
</evidence>
<evidence type="ECO:0000259" key="13">
    <source>
        <dbReference type="PROSITE" id="PS51230"/>
    </source>
</evidence>
<accession>A0ABP0GI63</accession>
<evidence type="ECO:0000256" key="7">
    <source>
        <dbReference type="ARBA" id="ARBA00023212"/>
    </source>
</evidence>
<evidence type="ECO:0000256" key="9">
    <source>
        <dbReference type="PROSITE-ProRule" id="PRU00576"/>
    </source>
</evidence>
<evidence type="ECO:0000313" key="15">
    <source>
        <dbReference type="Proteomes" id="UP001642483"/>
    </source>
</evidence>
<evidence type="ECO:0000256" key="1">
    <source>
        <dbReference type="ARBA" id="ARBA00004245"/>
    </source>
</evidence>
<keyword evidence="4" id="KW-0132">Cell division</keyword>
<evidence type="ECO:0000256" key="2">
    <source>
        <dbReference type="ARBA" id="ARBA00010729"/>
    </source>
</evidence>
<feature type="domain" description="EB1 C-terminal" evidence="13">
    <location>
        <begin position="202"/>
        <end position="277"/>
    </location>
</feature>
<protein>
    <recommendedName>
        <fullName evidence="16">Microtubule-associated protein RP/EB family member 3</fullName>
    </recommendedName>
</protein>
<sequence>MAAVNVFSTSMTSSNLSRQDLVQWVNDSLLLNISKVEHLCTGAVYCQFMHMLFRKAVLMKKVKWESKLEHEYIQNYKLLQDSFKKCGVDKVIPIERLVKGRFQDNFEFLQWFKKFFDANYAGDEYDPVVSRSGAELAIAPRSKATPMSRSAAPAKRAVAANRTTSGPRQSNSSSSISQRTAASGGAQRISSSTNVAPVNSQELNQLRAQVDELNGQSQELQTSVEALEKERDFYFGKLRDIELICQEEGQQEEKRPVEEICAKIMEILYATEEGFEVPEEGADAEGAAGDFANEDDEY</sequence>
<comment type="subcellular location">
    <subcellularLocation>
        <location evidence="1">Cytoplasm</location>
        <location evidence="1">Cytoskeleton</location>
    </subcellularLocation>
</comment>
<dbReference type="Pfam" id="PF03271">
    <property type="entry name" value="EB1"/>
    <property type="match status" value="1"/>
</dbReference>
<feature type="region of interest" description="Disordered" evidence="11">
    <location>
        <begin position="279"/>
        <end position="298"/>
    </location>
</feature>
<dbReference type="InterPro" id="IPR001715">
    <property type="entry name" value="CH_dom"/>
</dbReference>
<dbReference type="InterPro" id="IPR027328">
    <property type="entry name" value="MAPRE"/>
</dbReference>
<evidence type="ECO:0000256" key="6">
    <source>
        <dbReference type="ARBA" id="ARBA00022776"/>
    </source>
</evidence>
<evidence type="ECO:0000256" key="8">
    <source>
        <dbReference type="ARBA" id="ARBA00023306"/>
    </source>
</evidence>
<proteinExistence type="inferred from homology"/>
<keyword evidence="5 9" id="KW-0493">Microtubule</keyword>
<comment type="similarity">
    <text evidence="2">Belongs to the MAPRE family.</text>
</comment>
<feature type="region of interest" description="Disordered" evidence="11">
    <location>
        <begin position="140"/>
        <end position="198"/>
    </location>
</feature>
<evidence type="ECO:0000256" key="5">
    <source>
        <dbReference type="ARBA" id="ARBA00022701"/>
    </source>
</evidence>
<keyword evidence="8" id="KW-0131">Cell cycle</keyword>